<dbReference type="KEGG" id="dpx:DAPPUDRAFT_253787"/>
<organism evidence="1 2">
    <name type="scientific">Daphnia pulex</name>
    <name type="common">Water flea</name>
    <dbReference type="NCBI Taxonomy" id="6669"/>
    <lineage>
        <taxon>Eukaryota</taxon>
        <taxon>Metazoa</taxon>
        <taxon>Ecdysozoa</taxon>
        <taxon>Arthropoda</taxon>
        <taxon>Crustacea</taxon>
        <taxon>Branchiopoda</taxon>
        <taxon>Diplostraca</taxon>
        <taxon>Cladocera</taxon>
        <taxon>Anomopoda</taxon>
        <taxon>Daphniidae</taxon>
        <taxon>Daphnia</taxon>
    </lineage>
</organism>
<protein>
    <submittedName>
        <fullName evidence="1">Uncharacterized protein</fullName>
    </submittedName>
</protein>
<keyword evidence="2" id="KW-1185">Reference proteome</keyword>
<accession>E9H5E8</accession>
<evidence type="ECO:0000313" key="1">
    <source>
        <dbReference type="EMBL" id="EFX72950.1"/>
    </source>
</evidence>
<dbReference type="EMBL" id="GL732594">
    <property type="protein sequence ID" value="EFX72950.1"/>
    <property type="molecule type" value="Genomic_DNA"/>
</dbReference>
<evidence type="ECO:0000313" key="2">
    <source>
        <dbReference type="Proteomes" id="UP000000305"/>
    </source>
</evidence>
<proteinExistence type="predicted"/>
<gene>
    <name evidence="1" type="ORF">DAPPUDRAFT_253787</name>
</gene>
<sequence length="80" mass="9315">MKKKYLYLMKQTEFQPHLLKINSFLKGLRLFVAVQCCTFQFIRLLPFHRLDPLSSYKDDADFRKTKPFCLIAAAVVAGCV</sequence>
<name>E9H5E8_DAPPU</name>
<dbReference type="Proteomes" id="UP000000305">
    <property type="component" value="Unassembled WGS sequence"/>
</dbReference>
<dbReference type="HOGENOM" id="CLU_2592218_0_0_1"/>
<reference evidence="1 2" key="1">
    <citation type="journal article" date="2011" name="Science">
        <title>The ecoresponsive genome of Daphnia pulex.</title>
        <authorList>
            <person name="Colbourne J.K."/>
            <person name="Pfrender M.E."/>
            <person name="Gilbert D."/>
            <person name="Thomas W.K."/>
            <person name="Tucker A."/>
            <person name="Oakley T.H."/>
            <person name="Tokishita S."/>
            <person name="Aerts A."/>
            <person name="Arnold G.J."/>
            <person name="Basu M.K."/>
            <person name="Bauer D.J."/>
            <person name="Caceres C.E."/>
            <person name="Carmel L."/>
            <person name="Casola C."/>
            <person name="Choi J.H."/>
            <person name="Detter J.C."/>
            <person name="Dong Q."/>
            <person name="Dusheyko S."/>
            <person name="Eads B.D."/>
            <person name="Frohlich T."/>
            <person name="Geiler-Samerotte K.A."/>
            <person name="Gerlach D."/>
            <person name="Hatcher P."/>
            <person name="Jogdeo S."/>
            <person name="Krijgsveld J."/>
            <person name="Kriventseva E.V."/>
            <person name="Kultz D."/>
            <person name="Laforsch C."/>
            <person name="Lindquist E."/>
            <person name="Lopez J."/>
            <person name="Manak J.R."/>
            <person name="Muller J."/>
            <person name="Pangilinan J."/>
            <person name="Patwardhan R.P."/>
            <person name="Pitluck S."/>
            <person name="Pritham E.J."/>
            <person name="Rechtsteiner A."/>
            <person name="Rho M."/>
            <person name="Rogozin I.B."/>
            <person name="Sakarya O."/>
            <person name="Salamov A."/>
            <person name="Schaack S."/>
            <person name="Shapiro H."/>
            <person name="Shiga Y."/>
            <person name="Skalitzky C."/>
            <person name="Smith Z."/>
            <person name="Souvorov A."/>
            <person name="Sung W."/>
            <person name="Tang Z."/>
            <person name="Tsuchiya D."/>
            <person name="Tu H."/>
            <person name="Vos H."/>
            <person name="Wang M."/>
            <person name="Wolf Y.I."/>
            <person name="Yamagata H."/>
            <person name="Yamada T."/>
            <person name="Ye Y."/>
            <person name="Shaw J.R."/>
            <person name="Andrews J."/>
            <person name="Crease T.J."/>
            <person name="Tang H."/>
            <person name="Lucas S.M."/>
            <person name="Robertson H.M."/>
            <person name="Bork P."/>
            <person name="Koonin E.V."/>
            <person name="Zdobnov E.M."/>
            <person name="Grigoriev I.V."/>
            <person name="Lynch M."/>
            <person name="Boore J.L."/>
        </authorList>
    </citation>
    <scope>NUCLEOTIDE SEQUENCE [LARGE SCALE GENOMIC DNA]</scope>
</reference>
<dbReference type="InParanoid" id="E9H5E8"/>
<dbReference type="AlphaFoldDB" id="E9H5E8"/>